<dbReference type="PANTHER" id="PTHR30231">
    <property type="entry name" value="DNA POLYMERASE III SUBUNIT EPSILON"/>
    <property type="match status" value="1"/>
</dbReference>
<evidence type="ECO:0000313" key="2">
    <source>
        <dbReference type="EMBL" id="KAK7035413.1"/>
    </source>
</evidence>
<comment type="caution">
    <text evidence="2">The sequence shown here is derived from an EMBL/GenBank/DDBJ whole genome shotgun (WGS) entry which is preliminary data.</text>
</comment>
<protein>
    <recommendedName>
        <fullName evidence="1">Exonuclease domain-containing protein</fullName>
    </recommendedName>
</protein>
<dbReference type="SMART" id="SM00479">
    <property type="entry name" value="EXOIII"/>
    <property type="match status" value="1"/>
</dbReference>
<proteinExistence type="predicted"/>
<dbReference type="InterPro" id="IPR012337">
    <property type="entry name" value="RNaseH-like_sf"/>
</dbReference>
<gene>
    <name evidence="2" type="ORF">VNI00_011944</name>
</gene>
<dbReference type="CDD" id="cd06127">
    <property type="entry name" value="DEDDh"/>
    <property type="match status" value="1"/>
</dbReference>
<dbReference type="InterPro" id="IPR013520">
    <property type="entry name" value="Ribonucl_H"/>
</dbReference>
<dbReference type="EMBL" id="JAYKXP010000053">
    <property type="protein sequence ID" value="KAK7035413.1"/>
    <property type="molecule type" value="Genomic_DNA"/>
</dbReference>
<dbReference type="AlphaFoldDB" id="A0AAW0CA77"/>
<keyword evidence="3" id="KW-1185">Reference proteome</keyword>
<reference evidence="2 3" key="1">
    <citation type="submission" date="2024-01" db="EMBL/GenBank/DDBJ databases">
        <title>A draft genome for a cacao thread blight-causing isolate of Paramarasmius palmivorus.</title>
        <authorList>
            <person name="Baruah I.K."/>
            <person name="Bukari Y."/>
            <person name="Amoako-Attah I."/>
            <person name="Meinhardt L.W."/>
            <person name="Bailey B.A."/>
            <person name="Cohen S.P."/>
        </authorList>
    </citation>
    <scope>NUCLEOTIDE SEQUENCE [LARGE SCALE GENOMIC DNA]</scope>
    <source>
        <strain evidence="2 3">GH-12</strain>
    </source>
</reference>
<sequence>MSNKRPRLDEETELQHEPDPVERMMFYYLQSCSLEQRDAVRRRIYEIERNEHIKSFVTNDLILTRPLVAFDLETTSLYPPGGPAPYILSMSFIKILPDKQIRVFSTGNLRSWDGSVYVRCTEPSHPTALKMHGIEPEHTKDLRSFEELSQDVYKFIRGCDVTGFNIAGFDIRVLTEEFKRVGITWKPLCVVDTMYLYNVVYQKRGTLGDAHKEFVGEYFVGAHNAEADAIAALRLLYSMVAKEKKIQRTVEHILRPVPRRPLGPTQSLPAVLG</sequence>
<feature type="domain" description="Exonuclease" evidence="1">
    <location>
        <begin position="66"/>
        <end position="245"/>
    </location>
</feature>
<dbReference type="SUPFAM" id="SSF53098">
    <property type="entry name" value="Ribonuclease H-like"/>
    <property type="match status" value="1"/>
</dbReference>
<evidence type="ECO:0000259" key="1">
    <source>
        <dbReference type="SMART" id="SM00479"/>
    </source>
</evidence>
<dbReference type="GO" id="GO:0045004">
    <property type="term" value="P:DNA replication proofreading"/>
    <property type="evidence" value="ECO:0007669"/>
    <property type="project" value="TreeGrafter"/>
</dbReference>
<accession>A0AAW0CA77</accession>
<dbReference type="Pfam" id="PF00929">
    <property type="entry name" value="RNase_T"/>
    <property type="match status" value="1"/>
</dbReference>
<dbReference type="PANTHER" id="PTHR30231:SF41">
    <property type="entry name" value="DNA POLYMERASE III SUBUNIT EPSILON"/>
    <property type="match status" value="1"/>
</dbReference>
<evidence type="ECO:0000313" key="3">
    <source>
        <dbReference type="Proteomes" id="UP001383192"/>
    </source>
</evidence>
<name>A0AAW0CA77_9AGAR</name>
<dbReference type="GO" id="GO:0008408">
    <property type="term" value="F:3'-5' exonuclease activity"/>
    <property type="evidence" value="ECO:0007669"/>
    <property type="project" value="TreeGrafter"/>
</dbReference>
<dbReference type="Gene3D" id="3.30.420.10">
    <property type="entry name" value="Ribonuclease H-like superfamily/Ribonuclease H"/>
    <property type="match status" value="1"/>
</dbReference>
<organism evidence="2 3">
    <name type="scientific">Paramarasmius palmivorus</name>
    <dbReference type="NCBI Taxonomy" id="297713"/>
    <lineage>
        <taxon>Eukaryota</taxon>
        <taxon>Fungi</taxon>
        <taxon>Dikarya</taxon>
        <taxon>Basidiomycota</taxon>
        <taxon>Agaricomycotina</taxon>
        <taxon>Agaricomycetes</taxon>
        <taxon>Agaricomycetidae</taxon>
        <taxon>Agaricales</taxon>
        <taxon>Marasmiineae</taxon>
        <taxon>Marasmiaceae</taxon>
        <taxon>Paramarasmius</taxon>
    </lineage>
</organism>
<dbReference type="GO" id="GO:0005829">
    <property type="term" value="C:cytosol"/>
    <property type="evidence" value="ECO:0007669"/>
    <property type="project" value="TreeGrafter"/>
</dbReference>
<dbReference type="InterPro" id="IPR036397">
    <property type="entry name" value="RNaseH_sf"/>
</dbReference>
<dbReference type="GO" id="GO:0003676">
    <property type="term" value="F:nucleic acid binding"/>
    <property type="evidence" value="ECO:0007669"/>
    <property type="project" value="InterPro"/>
</dbReference>
<dbReference type="Proteomes" id="UP001383192">
    <property type="component" value="Unassembled WGS sequence"/>
</dbReference>